<keyword evidence="2" id="KW-1185">Reference proteome</keyword>
<evidence type="ECO:0000313" key="1">
    <source>
        <dbReference type="EMBL" id="KAK9151992.1"/>
    </source>
</evidence>
<dbReference type="EMBL" id="JBBNAF010000004">
    <property type="protein sequence ID" value="KAK9151992.1"/>
    <property type="molecule type" value="Genomic_DNA"/>
</dbReference>
<comment type="caution">
    <text evidence="1">The sequence shown here is derived from an EMBL/GenBank/DDBJ whole genome shotgun (WGS) entry which is preliminary data.</text>
</comment>
<dbReference type="Proteomes" id="UP001420932">
    <property type="component" value="Unassembled WGS sequence"/>
</dbReference>
<accession>A0AAP0KG90</accession>
<organism evidence="1 2">
    <name type="scientific">Stephania yunnanensis</name>
    <dbReference type="NCBI Taxonomy" id="152371"/>
    <lineage>
        <taxon>Eukaryota</taxon>
        <taxon>Viridiplantae</taxon>
        <taxon>Streptophyta</taxon>
        <taxon>Embryophyta</taxon>
        <taxon>Tracheophyta</taxon>
        <taxon>Spermatophyta</taxon>
        <taxon>Magnoliopsida</taxon>
        <taxon>Ranunculales</taxon>
        <taxon>Menispermaceae</taxon>
        <taxon>Menispermoideae</taxon>
        <taxon>Cissampelideae</taxon>
        <taxon>Stephania</taxon>
    </lineage>
</organism>
<dbReference type="AlphaFoldDB" id="A0AAP0KG90"/>
<reference evidence="1 2" key="1">
    <citation type="submission" date="2024-01" db="EMBL/GenBank/DDBJ databases">
        <title>Genome assemblies of Stephania.</title>
        <authorList>
            <person name="Yang L."/>
        </authorList>
    </citation>
    <scope>NUCLEOTIDE SEQUENCE [LARGE SCALE GENOMIC DNA]</scope>
    <source>
        <strain evidence="1">YNDBR</strain>
        <tissue evidence="1">Leaf</tissue>
    </source>
</reference>
<sequence>MTHGENKLGLSSNAGKELEATVLQAFSFLFFFEKLKKVITYASMSSGRPIVCCRHTADDIARKSANFHPSIWGDYFLNCANDDVRDAERESVGESAVAKAEQTCSKLISISK</sequence>
<dbReference type="InterPro" id="IPR008949">
    <property type="entry name" value="Isoprenoid_synthase_dom_sf"/>
</dbReference>
<evidence type="ECO:0000313" key="2">
    <source>
        <dbReference type="Proteomes" id="UP001420932"/>
    </source>
</evidence>
<gene>
    <name evidence="1" type="ORF">Syun_010301</name>
</gene>
<name>A0AAP0KG90_9MAGN</name>
<dbReference type="Gene3D" id="1.10.600.10">
    <property type="entry name" value="Farnesyl Diphosphate Synthase"/>
    <property type="match status" value="1"/>
</dbReference>
<protein>
    <submittedName>
        <fullName evidence="1">Uncharacterized protein</fullName>
    </submittedName>
</protein>
<proteinExistence type="predicted"/>